<dbReference type="Proteomes" id="UP000318521">
    <property type="component" value="Unassembled WGS sequence"/>
</dbReference>
<evidence type="ECO:0000313" key="3">
    <source>
        <dbReference type="EMBL" id="TSB48372.1"/>
    </source>
</evidence>
<keyword evidence="3" id="KW-0808">Transferase</keyword>
<dbReference type="RefSeq" id="WP_143846717.1">
    <property type="nucleotide sequence ID" value="NZ_VLXZ01000001.1"/>
</dbReference>
<protein>
    <submittedName>
        <fullName evidence="3">Glycosyltransferase</fullName>
    </submittedName>
</protein>
<dbReference type="AlphaFoldDB" id="A0A554A3V5"/>
<dbReference type="Pfam" id="PF00534">
    <property type="entry name" value="Glycos_transf_1"/>
    <property type="match status" value="1"/>
</dbReference>
<evidence type="ECO:0000313" key="4">
    <source>
        <dbReference type="Proteomes" id="UP000318521"/>
    </source>
</evidence>
<proteinExistence type="predicted"/>
<gene>
    <name evidence="3" type="ORF">FN960_02115</name>
</gene>
<dbReference type="OrthoDB" id="9787617at2"/>
<organism evidence="3 4">
    <name type="scientific">Alkalicoccobacillus porphyridii</name>
    <dbReference type="NCBI Taxonomy" id="2597270"/>
    <lineage>
        <taxon>Bacteria</taxon>
        <taxon>Bacillati</taxon>
        <taxon>Bacillota</taxon>
        <taxon>Bacilli</taxon>
        <taxon>Bacillales</taxon>
        <taxon>Bacillaceae</taxon>
        <taxon>Alkalicoccobacillus</taxon>
    </lineage>
</organism>
<dbReference type="CDD" id="cd03811">
    <property type="entry name" value="GT4_GT28_WabH-like"/>
    <property type="match status" value="1"/>
</dbReference>
<dbReference type="SUPFAM" id="SSF53756">
    <property type="entry name" value="UDP-Glycosyltransferase/glycogen phosphorylase"/>
    <property type="match status" value="1"/>
</dbReference>
<sequence>MNKIAFILYSLEGGGVERMTLHLAEGFLNKGYVVDLLVIQLKGEYVQDIPDGINIIDLNKSNLRSSVGAIRSYLKAEKPDTIISAKDYINSVVLLANLLSGTKTKTIVSCRVNLTEQARREPSFNKVKRSVSLLYRFATHIVGVSQGVADDIQRISKVPSKRVHVIYNPVVTPALMQKGAEKVEHPWFSNEYQVAVTVGRLHIQKDYQTLLQSMSYIEKKNSAFRLIIVGDGPEREQLIEQAHQLKVDHLVDFIGFRSNPYPYMKKAKLFVLSSAWEGFGNVLVEALAMGTPIVSTDCPSGPAEILDDGRYGRLVTVGAENQLAEAMLATLESHPPEQELKERANQFSLEHCLDAYERLLLNK</sequence>
<dbReference type="EMBL" id="VLXZ01000001">
    <property type="protein sequence ID" value="TSB48372.1"/>
    <property type="molecule type" value="Genomic_DNA"/>
</dbReference>
<comment type="caution">
    <text evidence="3">The sequence shown here is derived from an EMBL/GenBank/DDBJ whole genome shotgun (WGS) entry which is preliminary data.</text>
</comment>
<dbReference type="PANTHER" id="PTHR12526">
    <property type="entry name" value="GLYCOSYLTRANSFERASE"/>
    <property type="match status" value="1"/>
</dbReference>
<reference evidence="3 4" key="1">
    <citation type="submission" date="2019-07" db="EMBL/GenBank/DDBJ databases">
        <authorList>
            <person name="Park Y.J."/>
            <person name="Jeong S.E."/>
            <person name="Jung H.S."/>
        </authorList>
    </citation>
    <scope>NUCLEOTIDE SEQUENCE [LARGE SCALE GENOMIC DNA]</scope>
    <source>
        <strain evidence="4">P16(2019)</strain>
    </source>
</reference>
<feature type="domain" description="Glycosyl transferase family 1" evidence="1">
    <location>
        <begin position="190"/>
        <end position="346"/>
    </location>
</feature>
<evidence type="ECO:0000259" key="1">
    <source>
        <dbReference type="Pfam" id="PF00534"/>
    </source>
</evidence>
<keyword evidence="4" id="KW-1185">Reference proteome</keyword>
<evidence type="ECO:0000259" key="2">
    <source>
        <dbReference type="Pfam" id="PF13439"/>
    </source>
</evidence>
<feature type="domain" description="Glycosyltransferase subfamily 4-like N-terminal" evidence="2">
    <location>
        <begin position="14"/>
        <end position="170"/>
    </location>
</feature>
<dbReference type="InterPro" id="IPR001296">
    <property type="entry name" value="Glyco_trans_1"/>
</dbReference>
<dbReference type="Pfam" id="PF13439">
    <property type="entry name" value="Glyco_transf_4"/>
    <property type="match status" value="1"/>
</dbReference>
<accession>A0A554A3V5</accession>
<dbReference type="Gene3D" id="3.40.50.2000">
    <property type="entry name" value="Glycogen Phosphorylase B"/>
    <property type="match status" value="2"/>
</dbReference>
<dbReference type="InterPro" id="IPR028098">
    <property type="entry name" value="Glyco_trans_4-like_N"/>
</dbReference>
<name>A0A554A3V5_9BACI</name>
<dbReference type="GO" id="GO:0016757">
    <property type="term" value="F:glycosyltransferase activity"/>
    <property type="evidence" value="ECO:0007669"/>
    <property type="project" value="InterPro"/>
</dbReference>